<dbReference type="Pfam" id="PF00106">
    <property type="entry name" value="adh_short"/>
    <property type="match status" value="1"/>
</dbReference>
<dbReference type="GO" id="GO:0005829">
    <property type="term" value="C:cytosol"/>
    <property type="evidence" value="ECO:0007669"/>
    <property type="project" value="TreeGrafter"/>
</dbReference>
<dbReference type="GO" id="GO:0016491">
    <property type="term" value="F:oxidoreductase activity"/>
    <property type="evidence" value="ECO:0007669"/>
    <property type="project" value="UniProtKB-KW"/>
</dbReference>
<evidence type="ECO:0000256" key="3">
    <source>
        <dbReference type="ARBA" id="ARBA00023002"/>
    </source>
</evidence>
<evidence type="ECO:0000313" key="5">
    <source>
        <dbReference type="EMBL" id="TVU46340.1"/>
    </source>
</evidence>
<dbReference type="InterPro" id="IPR036291">
    <property type="entry name" value="NAD(P)-bd_dom_sf"/>
</dbReference>
<dbReference type="InterPro" id="IPR002347">
    <property type="entry name" value="SDR_fam"/>
</dbReference>
<name>A0A5J9WFZ8_9POAL</name>
<sequence length="323" mass="34209">MDGGGSNTPFSGATTLATTAPSTANGLQKGDRETAIDAEVARLNKLPAHSSYAIHRMKVLNKLRHLLSIKDLGHNPHNALSERATQCSFHNHARIDGTLPSLLTHVLAAVVILVYIPLSVPVKLILRAFRKPHGKEDLKGKVVLITGASSGIGEELAYQYAKERACLALVGRRKLALNGVATAAQERGSPDVLVLPADVTDPEQSRRVVQETVAHFGKRHFRVRFKGMAAAAAGAAAMVDPASLLRRILAPSPPLCKFLLRAAARVPAQRIWVAATTTGEAMHTANRLQVDWFAACPLGGSAGVGAARPQPCASHAAAPRSSD</sequence>
<evidence type="ECO:0000256" key="1">
    <source>
        <dbReference type="ARBA" id="ARBA00004606"/>
    </source>
</evidence>
<feature type="region of interest" description="Disordered" evidence="4">
    <location>
        <begin position="1"/>
        <end position="30"/>
    </location>
</feature>
<keyword evidence="6" id="KW-1185">Reference proteome</keyword>
<gene>
    <name evidence="5" type="ORF">EJB05_05866</name>
</gene>
<keyword evidence="3" id="KW-0560">Oxidoreductase</keyword>
<proteinExistence type="inferred from homology"/>
<dbReference type="GO" id="GO:0016020">
    <property type="term" value="C:membrane"/>
    <property type="evidence" value="ECO:0007669"/>
    <property type="project" value="UniProtKB-SubCell"/>
</dbReference>
<organism evidence="5 6">
    <name type="scientific">Eragrostis curvula</name>
    <name type="common">weeping love grass</name>
    <dbReference type="NCBI Taxonomy" id="38414"/>
    <lineage>
        <taxon>Eukaryota</taxon>
        <taxon>Viridiplantae</taxon>
        <taxon>Streptophyta</taxon>
        <taxon>Embryophyta</taxon>
        <taxon>Tracheophyta</taxon>
        <taxon>Spermatophyta</taxon>
        <taxon>Magnoliopsida</taxon>
        <taxon>Liliopsida</taxon>
        <taxon>Poales</taxon>
        <taxon>Poaceae</taxon>
        <taxon>PACMAD clade</taxon>
        <taxon>Chloridoideae</taxon>
        <taxon>Eragrostideae</taxon>
        <taxon>Eragrostidinae</taxon>
        <taxon>Eragrostis</taxon>
    </lineage>
</organism>
<dbReference type="AlphaFoldDB" id="A0A5J9WFZ8"/>
<comment type="subcellular location">
    <subcellularLocation>
        <location evidence="1">Membrane</location>
        <topology evidence="1">Single-pass type II membrane protein</topology>
    </subcellularLocation>
</comment>
<dbReference type="OrthoDB" id="1928932at2759"/>
<protein>
    <submittedName>
        <fullName evidence="5">Uncharacterized protein</fullName>
    </submittedName>
</protein>
<dbReference type="PANTHER" id="PTHR43391">
    <property type="entry name" value="RETINOL DEHYDROGENASE-RELATED"/>
    <property type="match status" value="1"/>
</dbReference>
<dbReference type="Gramene" id="TVU46340">
    <property type="protein sequence ID" value="TVU46340"/>
    <property type="gene ID" value="EJB05_05866"/>
</dbReference>
<comment type="similarity">
    <text evidence="2">Belongs to the short-chain dehydrogenases/reductases (SDR) family.</text>
</comment>
<evidence type="ECO:0000256" key="4">
    <source>
        <dbReference type="SAM" id="MobiDB-lite"/>
    </source>
</evidence>
<dbReference type="SUPFAM" id="SSF51735">
    <property type="entry name" value="NAD(P)-binding Rossmann-fold domains"/>
    <property type="match status" value="1"/>
</dbReference>
<feature type="compositionally biased region" description="Low complexity" evidence="4">
    <location>
        <begin position="13"/>
        <end position="24"/>
    </location>
</feature>
<evidence type="ECO:0000313" key="6">
    <source>
        <dbReference type="Proteomes" id="UP000324897"/>
    </source>
</evidence>
<reference evidence="5 6" key="1">
    <citation type="journal article" date="2019" name="Sci. Rep.">
        <title>A high-quality genome of Eragrostis curvula grass provides insights into Poaceae evolution and supports new strategies to enhance forage quality.</title>
        <authorList>
            <person name="Carballo J."/>
            <person name="Santos B.A.C.M."/>
            <person name="Zappacosta D."/>
            <person name="Garbus I."/>
            <person name="Selva J.P."/>
            <person name="Gallo C.A."/>
            <person name="Diaz A."/>
            <person name="Albertini E."/>
            <person name="Caccamo M."/>
            <person name="Echenique V."/>
        </authorList>
    </citation>
    <scope>NUCLEOTIDE SEQUENCE [LARGE SCALE GENOMIC DNA]</scope>
    <source>
        <strain evidence="6">cv. Victoria</strain>
        <tissue evidence="5">Leaf</tissue>
    </source>
</reference>
<dbReference type="PANTHER" id="PTHR43391:SF37">
    <property type="entry name" value="OS02G0511100 PROTEIN"/>
    <property type="match status" value="1"/>
</dbReference>
<dbReference type="Gene3D" id="3.40.50.720">
    <property type="entry name" value="NAD(P)-binding Rossmann-like Domain"/>
    <property type="match status" value="1"/>
</dbReference>
<comment type="caution">
    <text evidence="5">The sequence shown here is derived from an EMBL/GenBank/DDBJ whole genome shotgun (WGS) entry which is preliminary data.</text>
</comment>
<dbReference type="EMBL" id="RWGY01000004">
    <property type="protein sequence ID" value="TVU46340.1"/>
    <property type="molecule type" value="Genomic_DNA"/>
</dbReference>
<accession>A0A5J9WFZ8</accession>
<evidence type="ECO:0000256" key="2">
    <source>
        <dbReference type="ARBA" id="ARBA00006484"/>
    </source>
</evidence>
<dbReference type="Proteomes" id="UP000324897">
    <property type="component" value="Chromosome 5"/>
</dbReference>